<comment type="subunit">
    <text evidence="3 10">Homodimer.</text>
</comment>
<dbReference type="InterPro" id="IPR000740">
    <property type="entry name" value="GrpE"/>
</dbReference>
<feature type="compositionally biased region" description="Acidic residues" evidence="12">
    <location>
        <begin position="10"/>
        <end position="23"/>
    </location>
</feature>
<dbReference type="AlphaFoldDB" id="R1AVA9"/>
<dbReference type="GO" id="GO:0006457">
    <property type="term" value="P:protein folding"/>
    <property type="evidence" value="ECO:0007669"/>
    <property type="project" value="InterPro"/>
</dbReference>
<keyword evidence="5 10" id="KW-0346">Stress response</keyword>
<comment type="subcellular location">
    <subcellularLocation>
        <location evidence="1 10">Cytoplasm</location>
    </subcellularLocation>
</comment>
<gene>
    <name evidence="10" type="primary">grpE</name>
    <name evidence="13" type="ORF">L21TH_1369</name>
</gene>
<evidence type="ECO:0000256" key="10">
    <source>
        <dbReference type="HAMAP-Rule" id="MF_01151"/>
    </source>
</evidence>
<dbReference type="Gene3D" id="2.30.22.10">
    <property type="entry name" value="Head domain of nucleotide exchange factor GrpE"/>
    <property type="match status" value="1"/>
</dbReference>
<evidence type="ECO:0000256" key="2">
    <source>
        <dbReference type="ARBA" id="ARBA00009054"/>
    </source>
</evidence>
<dbReference type="eggNOG" id="COG0576">
    <property type="taxonomic scope" value="Bacteria"/>
</dbReference>
<comment type="similarity">
    <text evidence="2 10 11">Belongs to the GrpE family.</text>
</comment>
<dbReference type="SUPFAM" id="SSF58014">
    <property type="entry name" value="Coiled-coil domain of nucleotide exchange factor GrpE"/>
    <property type="match status" value="1"/>
</dbReference>
<evidence type="ECO:0000256" key="8">
    <source>
        <dbReference type="ARBA" id="ARBA00072274"/>
    </source>
</evidence>
<feature type="region of interest" description="Disordered" evidence="12">
    <location>
        <begin position="1"/>
        <end position="28"/>
    </location>
</feature>
<dbReference type="OrthoDB" id="9812586at2"/>
<evidence type="ECO:0000256" key="11">
    <source>
        <dbReference type="RuleBase" id="RU004478"/>
    </source>
</evidence>
<dbReference type="PANTHER" id="PTHR21237:SF23">
    <property type="entry name" value="GRPE PROTEIN HOMOLOG, MITOCHONDRIAL"/>
    <property type="match status" value="1"/>
</dbReference>
<dbReference type="STRING" id="1304284.L21TH_1369"/>
<proteinExistence type="inferred from homology"/>
<dbReference type="NCBIfam" id="NF010738">
    <property type="entry name" value="PRK14140.1"/>
    <property type="match status" value="1"/>
</dbReference>
<dbReference type="Proteomes" id="UP000013378">
    <property type="component" value="Unassembled WGS sequence"/>
</dbReference>
<protein>
    <recommendedName>
        <fullName evidence="8 10">Protein GrpE</fullName>
    </recommendedName>
    <alternativeName>
        <fullName evidence="9 10">HSP-70 cofactor</fullName>
    </alternativeName>
</protein>
<dbReference type="GO" id="GO:0000774">
    <property type="term" value="F:adenyl-nucleotide exchange factor activity"/>
    <property type="evidence" value="ECO:0007669"/>
    <property type="project" value="InterPro"/>
</dbReference>
<name>R1AVA9_9FIRM</name>
<dbReference type="SUPFAM" id="SSF51064">
    <property type="entry name" value="Head domain of nucleotide exchange factor GrpE"/>
    <property type="match status" value="1"/>
</dbReference>
<dbReference type="FunFam" id="2.30.22.10:FF:000001">
    <property type="entry name" value="Protein GrpE"/>
    <property type="match status" value="1"/>
</dbReference>
<dbReference type="GO" id="GO:0051082">
    <property type="term" value="F:unfolded protein binding"/>
    <property type="evidence" value="ECO:0007669"/>
    <property type="project" value="TreeGrafter"/>
</dbReference>
<comment type="caution">
    <text evidence="13">The sequence shown here is derived from an EMBL/GenBank/DDBJ whole genome shotgun (WGS) entry which is preliminary data.</text>
</comment>
<evidence type="ECO:0000313" key="13">
    <source>
        <dbReference type="EMBL" id="EOD00582.1"/>
    </source>
</evidence>
<evidence type="ECO:0000256" key="4">
    <source>
        <dbReference type="ARBA" id="ARBA00022490"/>
    </source>
</evidence>
<evidence type="ECO:0000256" key="5">
    <source>
        <dbReference type="ARBA" id="ARBA00023016"/>
    </source>
</evidence>
<dbReference type="HAMAP" id="MF_01151">
    <property type="entry name" value="GrpE"/>
    <property type="match status" value="1"/>
</dbReference>
<evidence type="ECO:0000256" key="6">
    <source>
        <dbReference type="ARBA" id="ARBA00023186"/>
    </source>
</evidence>
<comment type="function">
    <text evidence="7 10">Participates actively in the response to hyperosmotic and heat shock by preventing the aggregation of stress-denatured proteins, in association with DnaK and GrpE. It is the nucleotide exchange factor for DnaK and may function as a thermosensor. Unfolded proteins bind initially to DnaJ; upon interaction with the DnaJ-bound protein, DnaK hydrolyzes its bound ATP, resulting in the formation of a stable complex. GrpE releases ADP from DnaK; ATP binding to DnaK triggers the release of the substrate protein, thus completing the reaction cycle. Several rounds of ATP-dependent interactions between DnaJ, DnaK and GrpE are required for fully efficient folding.</text>
</comment>
<evidence type="ECO:0000256" key="9">
    <source>
        <dbReference type="ARBA" id="ARBA00076414"/>
    </source>
</evidence>
<evidence type="ECO:0000256" key="1">
    <source>
        <dbReference type="ARBA" id="ARBA00004496"/>
    </source>
</evidence>
<keyword evidence="4 10" id="KW-0963">Cytoplasm</keyword>
<evidence type="ECO:0000256" key="7">
    <source>
        <dbReference type="ARBA" id="ARBA00053401"/>
    </source>
</evidence>
<reference evidence="13 14" key="1">
    <citation type="journal article" date="2015" name="Geomicrobiol. J.">
        <title>Caldisalinibacter kiritimatiensis gen. nov., sp. nov., a moderately thermohalophilic thiosulfate-reducing bacterium from a hypersaline microbial mat.</title>
        <authorList>
            <person name="Ben Hania W."/>
            <person name="Joseph M."/>
            <person name="Fiebig A."/>
            <person name="Bunk B."/>
            <person name="Klenk H.-P."/>
            <person name="Fardeau M.-L."/>
            <person name="Spring S."/>
        </authorList>
    </citation>
    <scope>NUCLEOTIDE SEQUENCE [LARGE SCALE GENOMIC DNA]</scope>
    <source>
        <strain evidence="13 14">L21-TH-D2</strain>
    </source>
</reference>
<dbReference type="GO" id="GO:0051087">
    <property type="term" value="F:protein-folding chaperone binding"/>
    <property type="evidence" value="ECO:0007669"/>
    <property type="project" value="InterPro"/>
</dbReference>
<keyword evidence="6 10" id="KW-0143">Chaperone</keyword>
<evidence type="ECO:0000256" key="3">
    <source>
        <dbReference type="ARBA" id="ARBA00011738"/>
    </source>
</evidence>
<dbReference type="Pfam" id="PF01025">
    <property type="entry name" value="GrpE"/>
    <property type="match status" value="1"/>
</dbReference>
<dbReference type="GO" id="GO:0042803">
    <property type="term" value="F:protein homodimerization activity"/>
    <property type="evidence" value="ECO:0007669"/>
    <property type="project" value="InterPro"/>
</dbReference>
<sequence length="192" mass="22584">MSEELKNNDLECEENEMKEEVDSNLEAVRDELEEDKEKELEEDYKKMYEEKVKELEKLNSRYLRLQADFTNYKKRAEKEKQSIYSFAAQELISQLLSVIDNFDRALSTEEKDKNDSFYQGVEMVYKQLIDILGKNGLEEIKALGEKFDPNLHHGVAQEESDEHEEGTIIEVFQKGYKLNDKVIRPSMVKISK</sequence>
<dbReference type="InterPro" id="IPR013805">
    <property type="entry name" value="GrpE_CC"/>
</dbReference>
<dbReference type="GO" id="GO:0005737">
    <property type="term" value="C:cytoplasm"/>
    <property type="evidence" value="ECO:0007669"/>
    <property type="project" value="UniProtKB-SubCell"/>
</dbReference>
<dbReference type="EMBL" id="ARZA01000142">
    <property type="protein sequence ID" value="EOD00582.1"/>
    <property type="molecule type" value="Genomic_DNA"/>
</dbReference>
<organism evidence="13 14">
    <name type="scientific">Caldisalinibacter kiritimatiensis</name>
    <dbReference type="NCBI Taxonomy" id="1304284"/>
    <lineage>
        <taxon>Bacteria</taxon>
        <taxon>Bacillati</taxon>
        <taxon>Bacillota</taxon>
        <taxon>Tissierellia</taxon>
        <taxon>Tissierellales</taxon>
        <taxon>Thermohalobacteraceae</taxon>
        <taxon>Caldisalinibacter</taxon>
    </lineage>
</organism>
<accession>R1AVA9</accession>
<dbReference type="PANTHER" id="PTHR21237">
    <property type="entry name" value="GRPE PROTEIN"/>
    <property type="match status" value="1"/>
</dbReference>
<dbReference type="Gene3D" id="3.90.20.20">
    <property type="match status" value="1"/>
</dbReference>
<dbReference type="CDD" id="cd00446">
    <property type="entry name" value="GrpE"/>
    <property type="match status" value="1"/>
</dbReference>
<evidence type="ECO:0000313" key="14">
    <source>
        <dbReference type="Proteomes" id="UP000013378"/>
    </source>
</evidence>
<dbReference type="PATRIC" id="fig|1304284.3.peg.1339"/>
<evidence type="ECO:0000256" key="12">
    <source>
        <dbReference type="SAM" id="MobiDB-lite"/>
    </source>
</evidence>
<dbReference type="RefSeq" id="WP_006312534.1">
    <property type="nucleotide sequence ID" value="NZ_ARZA01000142.1"/>
</dbReference>
<keyword evidence="14" id="KW-1185">Reference proteome</keyword>
<dbReference type="InterPro" id="IPR009012">
    <property type="entry name" value="GrpE_head"/>
</dbReference>
<dbReference type="PRINTS" id="PR00773">
    <property type="entry name" value="GRPEPROTEIN"/>
</dbReference>